<feature type="compositionally biased region" description="Polar residues" evidence="1">
    <location>
        <begin position="427"/>
        <end position="447"/>
    </location>
</feature>
<feature type="compositionally biased region" description="Basic and acidic residues" evidence="1">
    <location>
        <begin position="232"/>
        <end position="244"/>
    </location>
</feature>
<organism evidence="2 3">
    <name type="scientific">Gryllus longicercus</name>
    <dbReference type="NCBI Taxonomy" id="2509291"/>
    <lineage>
        <taxon>Eukaryota</taxon>
        <taxon>Metazoa</taxon>
        <taxon>Ecdysozoa</taxon>
        <taxon>Arthropoda</taxon>
        <taxon>Hexapoda</taxon>
        <taxon>Insecta</taxon>
        <taxon>Pterygota</taxon>
        <taxon>Neoptera</taxon>
        <taxon>Polyneoptera</taxon>
        <taxon>Orthoptera</taxon>
        <taxon>Ensifera</taxon>
        <taxon>Gryllidea</taxon>
        <taxon>Grylloidea</taxon>
        <taxon>Gryllidae</taxon>
        <taxon>Gryllinae</taxon>
        <taxon>Gryllus</taxon>
    </lineage>
</organism>
<dbReference type="Proteomes" id="UP001378592">
    <property type="component" value="Unassembled WGS sequence"/>
</dbReference>
<feature type="region of interest" description="Disordered" evidence="1">
    <location>
        <begin position="1"/>
        <end position="65"/>
    </location>
</feature>
<feature type="region of interest" description="Disordered" evidence="1">
    <location>
        <begin position="74"/>
        <end position="93"/>
    </location>
</feature>
<protein>
    <submittedName>
        <fullName evidence="2">Uncharacterized protein</fullName>
    </submittedName>
</protein>
<keyword evidence="3" id="KW-1185">Reference proteome</keyword>
<feature type="compositionally biased region" description="Basic and acidic residues" evidence="1">
    <location>
        <begin position="449"/>
        <end position="475"/>
    </location>
</feature>
<proteinExistence type="predicted"/>
<feature type="compositionally biased region" description="Acidic residues" evidence="1">
    <location>
        <begin position="537"/>
        <end position="555"/>
    </location>
</feature>
<reference evidence="2 3" key="1">
    <citation type="submission" date="2024-03" db="EMBL/GenBank/DDBJ databases">
        <title>The genome assembly and annotation of the cricket Gryllus longicercus Weissman &amp; Gray.</title>
        <authorList>
            <person name="Szrajer S."/>
            <person name="Gray D."/>
            <person name="Ylla G."/>
        </authorList>
    </citation>
    <scope>NUCLEOTIDE SEQUENCE [LARGE SCALE GENOMIC DNA]</scope>
    <source>
        <strain evidence="2">DAG 2021-001</strain>
        <tissue evidence="2">Whole body minus gut</tissue>
    </source>
</reference>
<feature type="compositionally biased region" description="Basic and acidic residues" evidence="1">
    <location>
        <begin position="8"/>
        <end position="17"/>
    </location>
</feature>
<dbReference type="EMBL" id="JAZDUA010000626">
    <property type="protein sequence ID" value="KAK7790427.1"/>
    <property type="molecule type" value="Genomic_DNA"/>
</dbReference>
<feature type="region of interest" description="Disordered" evidence="1">
    <location>
        <begin position="224"/>
        <end position="596"/>
    </location>
</feature>
<feature type="region of interest" description="Disordered" evidence="1">
    <location>
        <begin position="624"/>
        <end position="644"/>
    </location>
</feature>
<feature type="compositionally biased region" description="Basic and acidic residues" evidence="1">
    <location>
        <begin position="485"/>
        <end position="530"/>
    </location>
</feature>
<evidence type="ECO:0000313" key="2">
    <source>
        <dbReference type="EMBL" id="KAK7790427.1"/>
    </source>
</evidence>
<feature type="compositionally biased region" description="Basic and acidic residues" evidence="1">
    <location>
        <begin position="37"/>
        <end position="52"/>
    </location>
</feature>
<gene>
    <name evidence="2" type="ORF">R5R35_003909</name>
</gene>
<sequence length="680" mass="73127">MSLVAHPQAKDCEEKPLVMDNADLQQGEHAAMGDPTEEPKAPEAEAPSKEGEATNVGCGEENRADLKIGDTKRSLSAANPDHCDIDPSAGDVPSVEAENKMAVFPPVEAEGKMVDAAKDGKARDDGEIEPPEGKAVHEIVEKGQVGDAPKTESGDVQDYDADVEKMEKKNEHEIEAEVTEESERKKREVSRLEEREREVAELVQHAEDLEKKAIHLEQQASILDQAADEMEREAIARQQAHEGRDDSDEDLEPDSASGSPEEKRFDWDGMIADLETKLAAARDRVEESKEARNVARSKLKRWKAADLASGAGLSEESGDSTAQASEDEDDDDISQKTTSDTAALEETAGGLKDNGEKAAGTSEDPAPTESLLRATFSEAKAKVSQAKKALTKVEHKLRRAKKEHREPLEPQVVKRQKLDKKAESIALKQSSSKTQLHAETEDNTAASKSLDERPKEKVNKADGAEGKPKGEKQLGADKMYLRPVEGGDVKVEQSVAKVDKEPEGEVDPAKRGRADGELQEHYVQEAEIKVAGKLATGEEEAEEKPEGCETTEPEEPVTSTDQDVVGAPATEPEPQTRAPEDEPIAARGPPTTSTAEVDVADSRLAPNVALLADESKVVAVEAEGDKAAGRGGRVGVEEEKEGGAALLPATHADSSSSDESAATVSILLTAELIWQGFFLC</sequence>
<accession>A0AAN9V2K8</accession>
<dbReference type="AlphaFoldDB" id="A0AAN9V2K8"/>
<evidence type="ECO:0000256" key="1">
    <source>
        <dbReference type="SAM" id="MobiDB-lite"/>
    </source>
</evidence>
<comment type="caution">
    <text evidence="2">The sequence shown here is derived from an EMBL/GenBank/DDBJ whole genome shotgun (WGS) entry which is preliminary data.</text>
</comment>
<name>A0AAN9V2K8_9ORTH</name>
<feature type="compositionally biased region" description="Basic and acidic residues" evidence="1">
    <location>
        <begin position="274"/>
        <end position="293"/>
    </location>
</feature>
<evidence type="ECO:0000313" key="3">
    <source>
        <dbReference type="Proteomes" id="UP001378592"/>
    </source>
</evidence>
<feature type="region of interest" description="Disordered" evidence="1">
    <location>
        <begin position="167"/>
        <end position="196"/>
    </location>
</feature>